<dbReference type="InterPro" id="IPR033310">
    <property type="entry name" value="Mms4/EME1/EME2"/>
</dbReference>
<dbReference type="GO" id="GO:0006310">
    <property type="term" value="P:DNA recombination"/>
    <property type="evidence" value="ECO:0007669"/>
    <property type="project" value="UniProtKB-KW"/>
</dbReference>
<proteinExistence type="predicted"/>
<dbReference type="GO" id="GO:0051321">
    <property type="term" value="P:meiotic cell cycle"/>
    <property type="evidence" value="ECO:0007669"/>
    <property type="project" value="UniProtKB-KW"/>
</dbReference>
<evidence type="ECO:0000313" key="13">
    <source>
        <dbReference type="EMBL" id="OTF82561.1"/>
    </source>
</evidence>
<dbReference type="GO" id="GO:0046872">
    <property type="term" value="F:metal ion binding"/>
    <property type="evidence" value="ECO:0007669"/>
    <property type="project" value="UniProtKB-KW"/>
</dbReference>
<keyword evidence="3" id="KW-0540">Nuclease</keyword>
<evidence type="ECO:0000256" key="3">
    <source>
        <dbReference type="ARBA" id="ARBA00022722"/>
    </source>
</evidence>
<accession>A0A1Y3BNL1</accession>
<evidence type="ECO:0000256" key="10">
    <source>
        <dbReference type="ARBA" id="ARBA00023204"/>
    </source>
</evidence>
<comment type="cofactor">
    <cofactor evidence="1">
        <name>Mg(2+)</name>
        <dbReference type="ChEBI" id="CHEBI:18420"/>
    </cofactor>
</comment>
<keyword evidence="4" id="KW-0479">Metal-binding</keyword>
<keyword evidence="6" id="KW-0227">DNA damage</keyword>
<dbReference type="AlphaFoldDB" id="A0A1Y3BNL1"/>
<dbReference type="Gene3D" id="1.10.150.670">
    <property type="entry name" value="Crossover junction endonuclease EME1, DNA-binding domain"/>
    <property type="match status" value="1"/>
</dbReference>
<keyword evidence="12" id="KW-0469">Meiosis</keyword>
<keyword evidence="14" id="KW-1185">Reference proteome</keyword>
<keyword evidence="10" id="KW-0234">DNA repair</keyword>
<dbReference type="InterPro" id="IPR042530">
    <property type="entry name" value="EME1/EME2_C"/>
</dbReference>
<dbReference type="GO" id="GO:0006281">
    <property type="term" value="P:DNA repair"/>
    <property type="evidence" value="ECO:0007669"/>
    <property type="project" value="UniProtKB-KW"/>
</dbReference>
<evidence type="ECO:0000256" key="4">
    <source>
        <dbReference type="ARBA" id="ARBA00022723"/>
    </source>
</evidence>
<dbReference type="GO" id="GO:0048476">
    <property type="term" value="C:Holliday junction resolvase complex"/>
    <property type="evidence" value="ECO:0007669"/>
    <property type="project" value="InterPro"/>
</dbReference>
<comment type="subcellular location">
    <subcellularLocation>
        <location evidence="2">Nucleus</location>
    </subcellularLocation>
</comment>
<dbReference type="Proteomes" id="UP000194236">
    <property type="component" value="Unassembled WGS sequence"/>
</dbReference>
<evidence type="ECO:0000256" key="11">
    <source>
        <dbReference type="ARBA" id="ARBA00023242"/>
    </source>
</evidence>
<dbReference type="EMBL" id="MUJZ01007916">
    <property type="protein sequence ID" value="OTF82561.1"/>
    <property type="molecule type" value="Genomic_DNA"/>
</dbReference>
<dbReference type="PANTHER" id="PTHR21077">
    <property type="entry name" value="EME1 PROTEIN"/>
    <property type="match status" value="1"/>
</dbReference>
<comment type="caution">
    <text evidence="13">The sequence shown here is derived from an EMBL/GenBank/DDBJ whole genome shotgun (WGS) entry which is preliminary data.</text>
</comment>
<sequence length="76" mass="9170">MFIKHLLQIRGLSMKKIETLIRKYPTIRSLIQAYSTMDDDRKRERLLMDLKYDSLSGVQDRRLGPMISKKIYQFYN</sequence>
<dbReference type="GO" id="GO:0016787">
    <property type="term" value="F:hydrolase activity"/>
    <property type="evidence" value="ECO:0007669"/>
    <property type="project" value="UniProtKB-KW"/>
</dbReference>
<dbReference type="OrthoDB" id="5963188at2759"/>
<keyword evidence="9" id="KW-0233">DNA recombination</keyword>
<gene>
    <name evidence="13" type="ORF">BLA29_014821</name>
</gene>
<evidence type="ECO:0000256" key="2">
    <source>
        <dbReference type="ARBA" id="ARBA00004123"/>
    </source>
</evidence>
<evidence type="ECO:0000256" key="12">
    <source>
        <dbReference type="ARBA" id="ARBA00023254"/>
    </source>
</evidence>
<keyword evidence="8" id="KW-0460">Magnesium</keyword>
<keyword evidence="5" id="KW-0255">Endonuclease</keyword>
<dbReference type="GO" id="GO:0005634">
    <property type="term" value="C:nucleus"/>
    <property type="evidence" value="ECO:0007669"/>
    <property type="project" value="UniProtKB-SubCell"/>
</dbReference>
<evidence type="ECO:0000256" key="6">
    <source>
        <dbReference type="ARBA" id="ARBA00022763"/>
    </source>
</evidence>
<dbReference type="GO" id="GO:0004519">
    <property type="term" value="F:endonuclease activity"/>
    <property type="evidence" value="ECO:0007669"/>
    <property type="project" value="UniProtKB-KW"/>
</dbReference>
<name>A0A1Y3BNL1_EURMA</name>
<dbReference type="Pfam" id="PF21292">
    <property type="entry name" value="EME1-MUS81_C"/>
    <property type="match status" value="1"/>
</dbReference>
<evidence type="ECO:0000256" key="9">
    <source>
        <dbReference type="ARBA" id="ARBA00023172"/>
    </source>
</evidence>
<keyword evidence="7" id="KW-0378">Hydrolase</keyword>
<protein>
    <submittedName>
        <fullName evidence="13">Uncharacterized protein</fullName>
    </submittedName>
</protein>
<evidence type="ECO:0000313" key="14">
    <source>
        <dbReference type="Proteomes" id="UP000194236"/>
    </source>
</evidence>
<evidence type="ECO:0000256" key="8">
    <source>
        <dbReference type="ARBA" id="ARBA00022842"/>
    </source>
</evidence>
<evidence type="ECO:0000256" key="7">
    <source>
        <dbReference type="ARBA" id="ARBA00022801"/>
    </source>
</evidence>
<organism evidence="13 14">
    <name type="scientific">Euroglyphus maynei</name>
    <name type="common">Mayne's house dust mite</name>
    <dbReference type="NCBI Taxonomy" id="6958"/>
    <lineage>
        <taxon>Eukaryota</taxon>
        <taxon>Metazoa</taxon>
        <taxon>Ecdysozoa</taxon>
        <taxon>Arthropoda</taxon>
        <taxon>Chelicerata</taxon>
        <taxon>Arachnida</taxon>
        <taxon>Acari</taxon>
        <taxon>Acariformes</taxon>
        <taxon>Sarcoptiformes</taxon>
        <taxon>Astigmata</taxon>
        <taxon>Psoroptidia</taxon>
        <taxon>Analgoidea</taxon>
        <taxon>Pyroglyphidae</taxon>
        <taxon>Pyroglyphinae</taxon>
        <taxon>Euroglyphus</taxon>
    </lineage>
</organism>
<reference evidence="13 14" key="1">
    <citation type="submission" date="2017-03" db="EMBL/GenBank/DDBJ databases">
        <title>Genome Survey of Euroglyphus maynei.</title>
        <authorList>
            <person name="Arlian L.G."/>
            <person name="Morgan M.S."/>
            <person name="Rider S.D."/>
        </authorList>
    </citation>
    <scope>NUCLEOTIDE SEQUENCE [LARGE SCALE GENOMIC DNA]</scope>
    <source>
        <strain evidence="13">Arlian Lab</strain>
        <tissue evidence="13">Whole body</tissue>
    </source>
</reference>
<dbReference type="PANTHER" id="PTHR21077:SF5">
    <property type="entry name" value="CROSSOVER JUNCTION ENDONUCLEASE MMS4"/>
    <property type="match status" value="1"/>
</dbReference>
<evidence type="ECO:0000256" key="1">
    <source>
        <dbReference type="ARBA" id="ARBA00001946"/>
    </source>
</evidence>
<keyword evidence="11" id="KW-0539">Nucleus</keyword>
<evidence type="ECO:0000256" key="5">
    <source>
        <dbReference type="ARBA" id="ARBA00022759"/>
    </source>
</evidence>